<dbReference type="Proteomes" id="UP000054047">
    <property type="component" value="Unassembled WGS sequence"/>
</dbReference>
<dbReference type="AlphaFoldDB" id="A0A0C2DIR0"/>
<evidence type="ECO:0000313" key="2">
    <source>
        <dbReference type="EMBL" id="KIH62362.1"/>
    </source>
</evidence>
<evidence type="ECO:0000256" key="1">
    <source>
        <dbReference type="SAM" id="MobiDB-lite"/>
    </source>
</evidence>
<accession>A0A0C2DIR0</accession>
<name>A0A0C2DIR0_9BILA</name>
<organism evidence="2 3">
    <name type="scientific">Ancylostoma duodenale</name>
    <dbReference type="NCBI Taxonomy" id="51022"/>
    <lineage>
        <taxon>Eukaryota</taxon>
        <taxon>Metazoa</taxon>
        <taxon>Ecdysozoa</taxon>
        <taxon>Nematoda</taxon>
        <taxon>Chromadorea</taxon>
        <taxon>Rhabditida</taxon>
        <taxon>Rhabditina</taxon>
        <taxon>Rhabditomorpha</taxon>
        <taxon>Strongyloidea</taxon>
        <taxon>Ancylostomatidae</taxon>
        <taxon>Ancylostomatinae</taxon>
        <taxon>Ancylostoma</taxon>
    </lineage>
</organism>
<dbReference type="OrthoDB" id="98077at2759"/>
<proteinExistence type="predicted"/>
<evidence type="ECO:0000313" key="3">
    <source>
        <dbReference type="Proteomes" id="UP000054047"/>
    </source>
</evidence>
<sequence length="159" mass="18324">MLFCFSWIWSPSDRPRFRDIHASLESLFPHSNIDEEVDRQLEKSRLTSQRRSRRSDVVPVSAVRFQDTNNRRSFSGAGAQRASSEVFPPPPVRSSHHESSLQEPSQPSVIVSVSSKCSLLSEARLFSFHPSAIRPLISYDPRRDICRFLPLRSRRNRNC</sequence>
<feature type="region of interest" description="Disordered" evidence="1">
    <location>
        <begin position="68"/>
        <end position="107"/>
    </location>
</feature>
<reference evidence="2 3" key="1">
    <citation type="submission" date="2013-12" db="EMBL/GenBank/DDBJ databases">
        <title>Draft genome of the parsitic nematode Ancylostoma duodenale.</title>
        <authorList>
            <person name="Mitreva M."/>
        </authorList>
    </citation>
    <scope>NUCLEOTIDE SEQUENCE [LARGE SCALE GENOMIC DNA]</scope>
    <source>
        <strain evidence="2 3">Zhejiang</strain>
    </source>
</reference>
<keyword evidence="3" id="KW-1185">Reference proteome</keyword>
<gene>
    <name evidence="2" type="ORF">ANCDUO_07353</name>
</gene>
<dbReference type="EMBL" id="KN729361">
    <property type="protein sequence ID" value="KIH62362.1"/>
    <property type="molecule type" value="Genomic_DNA"/>
</dbReference>
<protein>
    <submittedName>
        <fullName evidence="2">Uncharacterized protein</fullName>
    </submittedName>
</protein>